<reference evidence="1 2" key="1">
    <citation type="journal article" date="2011" name="J. Bacteriol.">
        <title>Complete genome sequence of the industrial strain Ketogulonicigenium vulgare WSH-001.</title>
        <authorList>
            <person name="Liu L."/>
            <person name="Li Y."/>
            <person name="Zhang J."/>
            <person name="Zhou Z."/>
            <person name="Liu J."/>
            <person name="Li X."/>
            <person name="Zhou J."/>
            <person name="Du G."/>
            <person name="Wang L."/>
            <person name="Chen J."/>
        </authorList>
    </citation>
    <scope>NUCLEOTIDE SEQUENCE [LARGE SCALE GENOMIC DNA]</scope>
    <source>
        <strain evidence="1 2">WSH-001</strain>
    </source>
</reference>
<evidence type="ECO:0000313" key="2">
    <source>
        <dbReference type="Proteomes" id="UP000000692"/>
    </source>
</evidence>
<keyword evidence="2" id="KW-1185">Reference proteome</keyword>
<dbReference type="HOGENOM" id="CLU_2666219_0_0_5"/>
<dbReference type="OrthoDB" id="7832706at2"/>
<proteinExistence type="predicted"/>
<gene>
    <name evidence="1" type="ordered locus">KVU_1405</name>
</gene>
<accession>F9Y8S5</accession>
<sequence>MLKIRHLQTKRHYLKLGYSSHPVKRHKHQLGLPKSAEVELLRVVAMPTGHEACVQEKAAHAHLKHVHPESLVPAP</sequence>
<dbReference type="EMBL" id="CP002018">
    <property type="protein sequence ID" value="AEM41244.1"/>
    <property type="molecule type" value="Genomic_DNA"/>
</dbReference>
<name>F9Y8S5_KETVW</name>
<dbReference type="AlphaFoldDB" id="F9Y8S5"/>
<organism evidence="1 2">
    <name type="scientific">Ketogulonicigenium vulgare (strain WSH-001)</name>
    <dbReference type="NCBI Taxonomy" id="759362"/>
    <lineage>
        <taxon>Bacteria</taxon>
        <taxon>Pseudomonadati</taxon>
        <taxon>Pseudomonadota</taxon>
        <taxon>Alphaproteobacteria</taxon>
        <taxon>Rhodobacterales</taxon>
        <taxon>Roseobacteraceae</taxon>
        <taxon>Ketogulonicigenium</taxon>
    </lineage>
</organism>
<protein>
    <submittedName>
        <fullName evidence="1">Uncharacterized protein</fullName>
    </submittedName>
</protein>
<dbReference type="Proteomes" id="UP000000692">
    <property type="component" value="Chromosome"/>
</dbReference>
<dbReference type="KEGG" id="kvl:KVU_1405"/>
<evidence type="ECO:0000313" key="1">
    <source>
        <dbReference type="EMBL" id="AEM41244.1"/>
    </source>
</evidence>